<feature type="compositionally biased region" description="Basic and acidic residues" evidence="1">
    <location>
        <begin position="101"/>
        <end position="111"/>
    </location>
</feature>
<evidence type="ECO:0000313" key="2">
    <source>
        <dbReference type="EMBL" id="MEQ2198058.1"/>
    </source>
</evidence>
<name>A0ABV0QRL9_9TELE</name>
<comment type="caution">
    <text evidence="2">The sequence shown here is derived from an EMBL/GenBank/DDBJ whole genome shotgun (WGS) entry which is preliminary data.</text>
</comment>
<protein>
    <submittedName>
        <fullName evidence="2">Uncharacterized protein</fullName>
    </submittedName>
</protein>
<dbReference type="Proteomes" id="UP001434883">
    <property type="component" value="Unassembled WGS sequence"/>
</dbReference>
<feature type="compositionally biased region" description="Basic residues" evidence="1">
    <location>
        <begin position="53"/>
        <end position="62"/>
    </location>
</feature>
<organism evidence="2 3">
    <name type="scientific">Xenoophorus captivus</name>
    <dbReference type="NCBI Taxonomy" id="1517983"/>
    <lineage>
        <taxon>Eukaryota</taxon>
        <taxon>Metazoa</taxon>
        <taxon>Chordata</taxon>
        <taxon>Craniata</taxon>
        <taxon>Vertebrata</taxon>
        <taxon>Euteleostomi</taxon>
        <taxon>Actinopterygii</taxon>
        <taxon>Neopterygii</taxon>
        <taxon>Teleostei</taxon>
        <taxon>Neoteleostei</taxon>
        <taxon>Acanthomorphata</taxon>
        <taxon>Ovalentaria</taxon>
        <taxon>Atherinomorphae</taxon>
        <taxon>Cyprinodontiformes</taxon>
        <taxon>Goodeidae</taxon>
        <taxon>Xenoophorus</taxon>
    </lineage>
</organism>
<keyword evidence="3" id="KW-1185">Reference proteome</keyword>
<gene>
    <name evidence="2" type="ORF">XENOCAPTIV_007143</name>
</gene>
<sequence length="210" mass="23051">MVSRVHTQEENQGCHTKQDAFVHMQTPVSMETTSALTWCGRVDMRSPPQSNRSLKRPGRRHSLSPPPPFRSCSIPIIPSVQGHHDNEVSCMQTSPETTEMSTKEERREKTVHTRPFSSYSSTVGRQQDAVALLLEEVQEQLRALALTHRKQEEAGIVGSGSPAAPLEARETVCFLNLNGGNTGGLGCSGPTQTQLLTLSLSHRDLVKNGQ</sequence>
<dbReference type="EMBL" id="JAHRIN010018608">
    <property type="protein sequence ID" value="MEQ2198058.1"/>
    <property type="molecule type" value="Genomic_DNA"/>
</dbReference>
<feature type="region of interest" description="Disordered" evidence="1">
    <location>
        <begin position="40"/>
        <end position="71"/>
    </location>
</feature>
<evidence type="ECO:0000313" key="3">
    <source>
        <dbReference type="Proteomes" id="UP001434883"/>
    </source>
</evidence>
<evidence type="ECO:0000256" key="1">
    <source>
        <dbReference type="SAM" id="MobiDB-lite"/>
    </source>
</evidence>
<feature type="region of interest" description="Disordered" evidence="1">
    <location>
        <begin position="92"/>
        <end position="122"/>
    </location>
</feature>
<accession>A0ABV0QRL9</accession>
<proteinExistence type="predicted"/>
<reference evidence="2 3" key="1">
    <citation type="submission" date="2021-06" db="EMBL/GenBank/DDBJ databases">
        <authorList>
            <person name="Palmer J.M."/>
        </authorList>
    </citation>
    <scope>NUCLEOTIDE SEQUENCE [LARGE SCALE GENOMIC DNA]</scope>
    <source>
        <strain evidence="2 3">XC_2019</strain>
        <tissue evidence="2">Muscle</tissue>
    </source>
</reference>